<organism evidence="1">
    <name type="scientific">Hexamita inflata</name>
    <dbReference type="NCBI Taxonomy" id="28002"/>
    <lineage>
        <taxon>Eukaryota</taxon>
        <taxon>Metamonada</taxon>
        <taxon>Diplomonadida</taxon>
        <taxon>Hexamitidae</taxon>
        <taxon>Hexamitinae</taxon>
        <taxon>Hexamita</taxon>
    </lineage>
</organism>
<evidence type="ECO:0000313" key="3">
    <source>
        <dbReference type="Proteomes" id="UP001642409"/>
    </source>
</evidence>
<sequence length="137" mass="15518">MTGNRHNTGKHNYCLYLCFMRSAIPHTKLPVIKSCSLEPFNIVNNVYQEPQPVPQRDQLNLPSIDISQIVSLTHFQENEQPLTTQVRPQYLDAFDNIKSISYDINPEETSETVLTQKEPMNTGGMMLAPATEIQGVI</sequence>
<reference evidence="1" key="1">
    <citation type="submission" date="2023-06" db="EMBL/GenBank/DDBJ databases">
        <authorList>
            <person name="Kurt Z."/>
        </authorList>
    </citation>
    <scope>NUCLEOTIDE SEQUENCE</scope>
</reference>
<dbReference type="Proteomes" id="UP001642409">
    <property type="component" value="Unassembled WGS sequence"/>
</dbReference>
<keyword evidence="1" id="KW-0472">Membrane</keyword>
<proteinExistence type="predicted"/>
<gene>
    <name evidence="2" type="ORF">HINF_LOCUS47577</name>
    <name evidence="1" type="ORF">HINF_LOCUS5291</name>
</gene>
<keyword evidence="3" id="KW-1185">Reference proteome</keyword>
<accession>A0AA86NE56</accession>
<evidence type="ECO:0000313" key="2">
    <source>
        <dbReference type="EMBL" id="CAL6057587.1"/>
    </source>
</evidence>
<comment type="caution">
    <text evidence="1">The sequence shown here is derived from an EMBL/GenBank/DDBJ whole genome shotgun (WGS) entry which is preliminary data.</text>
</comment>
<name>A0AA86NE56_9EUKA</name>
<keyword evidence="1" id="KW-0812">Transmembrane</keyword>
<reference evidence="2 3" key="2">
    <citation type="submission" date="2024-07" db="EMBL/GenBank/DDBJ databases">
        <authorList>
            <person name="Akdeniz Z."/>
        </authorList>
    </citation>
    <scope>NUCLEOTIDE SEQUENCE [LARGE SCALE GENOMIC DNA]</scope>
</reference>
<dbReference type="AlphaFoldDB" id="A0AA86NE56"/>
<dbReference type="EMBL" id="CATOUU010000137">
    <property type="protein sequence ID" value="CAI9917646.1"/>
    <property type="molecule type" value="Genomic_DNA"/>
</dbReference>
<evidence type="ECO:0000313" key="1">
    <source>
        <dbReference type="EMBL" id="CAI9917646.1"/>
    </source>
</evidence>
<protein>
    <submittedName>
        <fullName evidence="1">Transmembrane domain-containing protein</fullName>
    </submittedName>
    <submittedName>
        <fullName evidence="2">Transmembrane_domain-containing protein</fullName>
    </submittedName>
</protein>
<dbReference type="EMBL" id="CAXDID020000215">
    <property type="protein sequence ID" value="CAL6057587.1"/>
    <property type="molecule type" value="Genomic_DNA"/>
</dbReference>